<dbReference type="Pfam" id="PF00984">
    <property type="entry name" value="UDPG_MGDP_dh"/>
    <property type="match status" value="1"/>
</dbReference>
<reference evidence="5" key="1">
    <citation type="journal article" date="2017" name="Genome Biol.">
        <title>Comparative genomics reveals high biological diversity and specific adaptations in the industrially and medically important fungal genus Aspergillus.</title>
        <authorList>
            <person name="de Vries R.P."/>
            <person name="Riley R."/>
            <person name="Wiebenga A."/>
            <person name="Aguilar-Osorio G."/>
            <person name="Amillis S."/>
            <person name="Uchima C.A."/>
            <person name="Anderluh G."/>
            <person name="Asadollahi M."/>
            <person name="Askin M."/>
            <person name="Barry K."/>
            <person name="Battaglia E."/>
            <person name="Bayram O."/>
            <person name="Benocci T."/>
            <person name="Braus-Stromeyer S.A."/>
            <person name="Caldana C."/>
            <person name="Canovas D."/>
            <person name="Cerqueira G.C."/>
            <person name="Chen F."/>
            <person name="Chen W."/>
            <person name="Choi C."/>
            <person name="Clum A."/>
            <person name="Dos Santos R.A."/>
            <person name="Damasio A.R."/>
            <person name="Diallinas G."/>
            <person name="Emri T."/>
            <person name="Fekete E."/>
            <person name="Flipphi M."/>
            <person name="Freyberg S."/>
            <person name="Gallo A."/>
            <person name="Gournas C."/>
            <person name="Habgood R."/>
            <person name="Hainaut M."/>
            <person name="Harispe M.L."/>
            <person name="Henrissat B."/>
            <person name="Hilden K.S."/>
            <person name="Hope R."/>
            <person name="Hossain A."/>
            <person name="Karabika E."/>
            <person name="Karaffa L."/>
            <person name="Karanyi Z."/>
            <person name="Krasevec N."/>
            <person name="Kuo A."/>
            <person name="Kusch H."/>
            <person name="LaButti K."/>
            <person name="Lagendijk E.L."/>
            <person name="Lapidus A."/>
            <person name="Levasseur A."/>
            <person name="Lindquist E."/>
            <person name="Lipzen A."/>
            <person name="Logrieco A.F."/>
            <person name="MacCabe A."/>
            <person name="Maekelae M.R."/>
            <person name="Malavazi I."/>
            <person name="Melin P."/>
            <person name="Meyer V."/>
            <person name="Mielnichuk N."/>
            <person name="Miskei M."/>
            <person name="Molnar A.P."/>
            <person name="Mule G."/>
            <person name="Ngan C.Y."/>
            <person name="Orejas M."/>
            <person name="Orosz E."/>
            <person name="Ouedraogo J.P."/>
            <person name="Overkamp K.M."/>
            <person name="Park H.-S."/>
            <person name="Perrone G."/>
            <person name="Piumi F."/>
            <person name="Punt P.J."/>
            <person name="Ram A.F."/>
            <person name="Ramon A."/>
            <person name="Rauscher S."/>
            <person name="Record E."/>
            <person name="Riano-Pachon D.M."/>
            <person name="Robert V."/>
            <person name="Roehrig J."/>
            <person name="Ruller R."/>
            <person name="Salamov A."/>
            <person name="Salih N.S."/>
            <person name="Samson R.A."/>
            <person name="Sandor E."/>
            <person name="Sanguinetti M."/>
            <person name="Schuetze T."/>
            <person name="Sepcic K."/>
            <person name="Shelest E."/>
            <person name="Sherlock G."/>
            <person name="Sophianopoulou V."/>
            <person name="Squina F.M."/>
            <person name="Sun H."/>
            <person name="Susca A."/>
            <person name="Todd R.B."/>
            <person name="Tsang A."/>
            <person name="Unkles S.E."/>
            <person name="van de Wiele N."/>
            <person name="van Rossen-Uffink D."/>
            <person name="Oliveira J.V."/>
            <person name="Vesth T.C."/>
            <person name="Visser J."/>
            <person name="Yu J.-H."/>
            <person name="Zhou M."/>
            <person name="Andersen M.R."/>
            <person name="Archer D.B."/>
            <person name="Baker S.E."/>
            <person name="Benoit I."/>
            <person name="Brakhage A.A."/>
            <person name="Braus G.H."/>
            <person name="Fischer R."/>
            <person name="Frisvad J.C."/>
            <person name="Goldman G.H."/>
            <person name="Houbraken J."/>
            <person name="Oakley B."/>
            <person name="Pocsi I."/>
            <person name="Scazzocchio C."/>
            <person name="Seiboth B."/>
            <person name="vanKuyk P.A."/>
            <person name="Wortman J."/>
            <person name="Dyer P.S."/>
            <person name="Grigoriev I.V."/>
        </authorList>
    </citation>
    <scope>NUCLEOTIDE SEQUENCE [LARGE SCALE GENOMIC DNA]</scope>
    <source>
        <strain evidence="5">DTO 134E9</strain>
    </source>
</reference>
<evidence type="ECO:0000259" key="2">
    <source>
        <dbReference type="Pfam" id="PF00984"/>
    </source>
</evidence>
<dbReference type="InterPro" id="IPR036291">
    <property type="entry name" value="NAD(P)-bd_dom_sf"/>
</dbReference>
<proteinExistence type="predicted"/>
<dbReference type="Gene3D" id="3.40.50.720">
    <property type="entry name" value="NAD(P)-binding Rossmann-like Domain"/>
    <property type="match status" value="1"/>
</dbReference>
<dbReference type="GeneID" id="63747005"/>
<dbReference type="EMBL" id="KV878213">
    <property type="protein sequence ID" value="OJJ34556.1"/>
    <property type="molecule type" value="Genomic_DNA"/>
</dbReference>
<feature type="chain" id="PRO_5012996314" description="UDP-glucose 6-dehydrogenase" evidence="1">
    <location>
        <begin position="20"/>
        <end position="407"/>
    </location>
</feature>
<evidence type="ECO:0008006" key="6">
    <source>
        <dbReference type="Google" id="ProtNLM"/>
    </source>
</evidence>
<dbReference type="AlphaFoldDB" id="A0A1L9RHZ2"/>
<name>A0A1L9RHZ2_ASPWE</name>
<evidence type="ECO:0000256" key="1">
    <source>
        <dbReference type="SAM" id="SignalP"/>
    </source>
</evidence>
<evidence type="ECO:0000259" key="3">
    <source>
        <dbReference type="Pfam" id="PF03721"/>
    </source>
</evidence>
<dbReference type="GO" id="GO:0051287">
    <property type="term" value="F:NAD binding"/>
    <property type="evidence" value="ECO:0007669"/>
    <property type="project" value="InterPro"/>
</dbReference>
<dbReference type="Gene3D" id="1.20.5.100">
    <property type="entry name" value="Cytochrome c1, transmembrane anchor, C-terminal"/>
    <property type="match status" value="1"/>
</dbReference>
<dbReference type="RefSeq" id="XP_040688232.1">
    <property type="nucleotide sequence ID" value="XM_040831157.1"/>
</dbReference>
<dbReference type="PANTHER" id="PTHR11374">
    <property type="entry name" value="UDP-GLUCOSE DEHYDROGENASE/UDP-MANNAC DEHYDROGENASE"/>
    <property type="match status" value="1"/>
</dbReference>
<dbReference type="GO" id="GO:0003979">
    <property type="term" value="F:UDP-glucose 6-dehydrogenase activity"/>
    <property type="evidence" value="ECO:0007669"/>
    <property type="project" value="InterPro"/>
</dbReference>
<dbReference type="GO" id="GO:0005634">
    <property type="term" value="C:nucleus"/>
    <property type="evidence" value="ECO:0007669"/>
    <property type="project" value="TreeGrafter"/>
</dbReference>
<feature type="domain" description="UDP-glucose/GDP-mannose dehydrogenase N-terminal" evidence="3">
    <location>
        <begin position="58"/>
        <end position="117"/>
    </location>
</feature>
<dbReference type="STRING" id="1073089.A0A1L9RHZ2"/>
<dbReference type="VEuPathDB" id="FungiDB:ASPWEDRAFT_173968"/>
<dbReference type="InterPro" id="IPR001732">
    <property type="entry name" value="UDP-Glc/GDP-Man_DH_N"/>
</dbReference>
<dbReference type="Pfam" id="PF03721">
    <property type="entry name" value="UDPG_MGDP_dh_N"/>
    <property type="match status" value="2"/>
</dbReference>
<dbReference type="InterPro" id="IPR028356">
    <property type="entry name" value="UDPglc_DH_euk"/>
</dbReference>
<dbReference type="SUPFAM" id="SSF51735">
    <property type="entry name" value="NAD(P)-binding Rossmann-fold domains"/>
    <property type="match status" value="1"/>
</dbReference>
<evidence type="ECO:0000313" key="4">
    <source>
        <dbReference type="EMBL" id="OJJ34556.1"/>
    </source>
</evidence>
<organism evidence="4 5">
    <name type="scientific">Aspergillus wentii DTO 134E9</name>
    <dbReference type="NCBI Taxonomy" id="1073089"/>
    <lineage>
        <taxon>Eukaryota</taxon>
        <taxon>Fungi</taxon>
        <taxon>Dikarya</taxon>
        <taxon>Ascomycota</taxon>
        <taxon>Pezizomycotina</taxon>
        <taxon>Eurotiomycetes</taxon>
        <taxon>Eurotiomycetidae</taxon>
        <taxon>Eurotiales</taxon>
        <taxon>Aspergillaceae</taxon>
        <taxon>Aspergillus</taxon>
        <taxon>Aspergillus subgen. Cremei</taxon>
    </lineage>
</organism>
<evidence type="ECO:0000313" key="5">
    <source>
        <dbReference type="Proteomes" id="UP000184383"/>
    </source>
</evidence>
<accession>A0A1L9RHZ2</accession>
<dbReference type="GO" id="GO:0006024">
    <property type="term" value="P:glycosaminoglycan biosynthetic process"/>
    <property type="evidence" value="ECO:0007669"/>
    <property type="project" value="TreeGrafter"/>
</dbReference>
<dbReference type="SUPFAM" id="SSF48179">
    <property type="entry name" value="6-phosphogluconate dehydrogenase C-terminal domain-like"/>
    <property type="match status" value="1"/>
</dbReference>
<dbReference type="PANTHER" id="PTHR11374:SF57">
    <property type="entry name" value="DEHYDROGENASE UGD1, PUTATIVE (AFU_ORTHOLOGUE AFUA_8G00920)-RELATED"/>
    <property type="match status" value="1"/>
</dbReference>
<dbReference type="InterPro" id="IPR008927">
    <property type="entry name" value="6-PGluconate_DH-like_C_sf"/>
</dbReference>
<sequence>MPLIPLLVVLAGLAYYLSRRRNDHDAIEDSPRVVVKGHTYSESIEMKKPRRVFEIRNACFVGSGYVGALTAIVLASKNPHIHFHVVDFDPHRIAAWNSDCLPILEPGVDELLNSINAEMSSVPLDETESEASEYQLVQRKRLPNISFSADVEGCIARADLVFLCVDNDTLRQSDGEDGLNMVHLESAVRTIARISTGHKIVVQKSSAPCGIVHWIGKELKSSSCTFDVLSNPEFITPGTAIRDLLYPHRVVIGHIVSEGMASAEAVNALKRLYTPWIPDERIVTTDAWSSELSKIAVNALIAQRISSLRSVKTICEKANANMEDIAQITGFDWAGGAPQMDESHSRSDVLCLIYLARELGLNDVAEYWRAVSRVNLQSRIALPSVPDAEPTQPLLDAKPEMEMVECV</sequence>
<dbReference type="Proteomes" id="UP000184383">
    <property type="component" value="Unassembled WGS sequence"/>
</dbReference>
<keyword evidence="1" id="KW-0732">Signal</keyword>
<feature type="signal peptide" evidence="1">
    <location>
        <begin position="1"/>
        <end position="19"/>
    </location>
</feature>
<keyword evidence="5" id="KW-1185">Reference proteome</keyword>
<feature type="domain" description="UDP-glucose/GDP-mannose dehydrogenase dimerisation" evidence="2">
    <location>
        <begin position="288"/>
        <end position="375"/>
    </location>
</feature>
<dbReference type="OrthoDB" id="5059218at2759"/>
<gene>
    <name evidence="4" type="ORF">ASPWEDRAFT_173968</name>
</gene>
<dbReference type="InterPro" id="IPR014026">
    <property type="entry name" value="UDP-Glc/GDP-Man_DH_dimer"/>
</dbReference>
<protein>
    <recommendedName>
        <fullName evidence="6">UDP-glucose 6-dehydrogenase</fullName>
    </recommendedName>
</protein>
<feature type="domain" description="UDP-glucose/GDP-mannose dehydrogenase N-terminal" evidence="3">
    <location>
        <begin position="135"/>
        <end position="255"/>
    </location>
</feature>